<evidence type="ECO:0000313" key="1">
    <source>
        <dbReference type="EMBL" id="MCU7378165.1"/>
    </source>
</evidence>
<gene>
    <name evidence="1" type="ORF">OBO34_07330</name>
</gene>
<proteinExistence type="predicted"/>
<evidence type="ECO:0000313" key="2">
    <source>
        <dbReference type="Proteomes" id="UP001065549"/>
    </source>
</evidence>
<name>A0A9J6QQL8_9FIRM</name>
<dbReference type="EMBL" id="JAOSHN010000003">
    <property type="protein sequence ID" value="MCU7378165.1"/>
    <property type="molecule type" value="Genomic_DNA"/>
</dbReference>
<reference evidence="1" key="1">
    <citation type="submission" date="2022-09" db="EMBL/GenBank/DDBJ databases">
        <title>Culturomic study of gut microbiota in children with autism spectrum disorder.</title>
        <authorList>
            <person name="Efimov B.A."/>
            <person name="Chaplin A.V."/>
            <person name="Sokolova S.R."/>
            <person name="Pikina A.P."/>
            <person name="Korzhanova M."/>
            <person name="Belova V."/>
            <person name="Korostin D."/>
        </authorList>
    </citation>
    <scope>NUCLEOTIDE SEQUENCE</scope>
    <source>
        <strain evidence="1">ASD5510</strain>
    </source>
</reference>
<comment type="caution">
    <text evidence="1">The sequence shown here is derived from an EMBL/GenBank/DDBJ whole genome shotgun (WGS) entry which is preliminary data.</text>
</comment>
<sequence>MNGKQYIELILQFINKIDESDLTFLRQIYTILKRHEERRERH</sequence>
<dbReference type="AlphaFoldDB" id="A0A9J6QQL8"/>
<protein>
    <submittedName>
        <fullName evidence="1">Uncharacterized protein</fullName>
    </submittedName>
</protein>
<keyword evidence="2" id="KW-1185">Reference proteome</keyword>
<accession>A0A9J6QQL8</accession>
<dbReference type="RefSeq" id="WP_269478472.1">
    <property type="nucleotide sequence ID" value="NZ_JAOSHN010000003.1"/>
</dbReference>
<dbReference type="Proteomes" id="UP001065549">
    <property type="component" value="Unassembled WGS sequence"/>
</dbReference>
<organism evidence="1 2">
    <name type="scientific">Hominibacterium faecale</name>
    <dbReference type="NCBI Taxonomy" id="2839743"/>
    <lineage>
        <taxon>Bacteria</taxon>
        <taxon>Bacillati</taxon>
        <taxon>Bacillota</taxon>
        <taxon>Clostridia</taxon>
        <taxon>Peptostreptococcales</taxon>
        <taxon>Anaerovoracaceae</taxon>
        <taxon>Hominibacterium</taxon>
    </lineage>
</organism>